<dbReference type="InterPro" id="IPR015797">
    <property type="entry name" value="NUDIX_hydrolase-like_dom_sf"/>
</dbReference>
<name>A0A1F5S860_9BACT</name>
<dbReference type="Pfam" id="PF00293">
    <property type="entry name" value="NUDIX"/>
    <property type="match status" value="1"/>
</dbReference>
<feature type="domain" description="Nudix hydrolase" evidence="4">
    <location>
        <begin position="1"/>
        <end position="131"/>
    </location>
</feature>
<evidence type="ECO:0000259" key="4">
    <source>
        <dbReference type="PROSITE" id="PS51462"/>
    </source>
</evidence>
<dbReference type="STRING" id="1797985.A2Y83_00845"/>
<sequence>MKKIAAIILENDKGGILLYLRDNKSTIPFPHHWDLFGGHVEDGETVEEALVREVKEELDFDLQEYSFFKKYECNEGDAYPNVKYVYFGKVSKPISELKLKEGEKLQFFSKEEIPNIKFANILKDIVMDYIKIKNPA</sequence>
<dbReference type="AlphaFoldDB" id="A0A1F5S860"/>
<comment type="caution">
    <text evidence="5">The sequence shown here is derived from an EMBL/GenBank/DDBJ whole genome shotgun (WGS) entry which is preliminary data.</text>
</comment>
<evidence type="ECO:0000313" key="6">
    <source>
        <dbReference type="Proteomes" id="UP000178323"/>
    </source>
</evidence>
<dbReference type="InterPro" id="IPR020084">
    <property type="entry name" value="NUDIX_hydrolase_CS"/>
</dbReference>
<dbReference type="Proteomes" id="UP000178323">
    <property type="component" value="Unassembled WGS sequence"/>
</dbReference>
<dbReference type="SUPFAM" id="SSF55811">
    <property type="entry name" value="Nudix"/>
    <property type="match status" value="1"/>
</dbReference>
<accession>A0A1F5S860</accession>
<dbReference type="InterPro" id="IPR020476">
    <property type="entry name" value="Nudix_hydrolase"/>
</dbReference>
<dbReference type="PANTHER" id="PTHR43046">
    <property type="entry name" value="GDP-MANNOSE MANNOSYL HYDROLASE"/>
    <property type="match status" value="1"/>
</dbReference>
<evidence type="ECO:0000256" key="1">
    <source>
        <dbReference type="ARBA" id="ARBA00001946"/>
    </source>
</evidence>
<dbReference type="EMBL" id="MFFS01000009">
    <property type="protein sequence ID" value="OGF22900.1"/>
    <property type="molecule type" value="Genomic_DNA"/>
</dbReference>
<evidence type="ECO:0000313" key="5">
    <source>
        <dbReference type="EMBL" id="OGF22900.1"/>
    </source>
</evidence>
<dbReference type="InterPro" id="IPR000086">
    <property type="entry name" value="NUDIX_hydrolase_dom"/>
</dbReference>
<dbReference type="PRINTS" id="PR00502">
    <property type="entry name" value="NUDIXFAMILY"/>
</dbReference>
<comment type="similarity">
    <text evidence="3">Belongs to the Nudix hydrolase family.</text>
</comment>
<reference evidence="5 6" key="1">
    <citation type="journal article" date="2016" name="Nat. Commun.">
        <title>Thousands of microbial genomes shed light on interconnected biogeochemical processes in an aquifer system.</title>
        <authorList>
            <person name="Anantharaman K."/>
            <person name="Brown C.T."/>
            <person name="Hug L.A."/>
            <person name="Sharon I."/>
            <person name="Castelle C.J."/>
            <person name="Probst A.J."/>
            <person name="Thomas B.C."/>
            <person name="Singh A."/>
            <person name="Wilkins M.J."/>
            <person name="Karaoz U."/>
            <person name="Brodie E.L."/>
            <person name="Williams K.H."/>
            <person name="Hubbard S.S."/>
            <person name="Banfield J.F."/>
        </authorList>
    </citation>
    <scope>NUCLEOTIDE SEQUENCE [LARGE SCALE GENOMIC DNA]</scope>
</reference>
<organism evidence="5 6">
    <name type="scientific">Candidatus Falkowbacteria bacterium RBG_13_39_14</name>
    <dbReference type="NCBI Taxonomy" id="1797985"/>
    <lineage>
        <taxon>Bacteria</taxon>
        <taxon>Candidatus Falkowiibacteriota</taxon>
    </lineage>
</organism>
<keyword evidence="2 3" id="KW-0378">Hydrolase</keyword>
<gene>
    <name evidence="5" type="ORF">A2Y83_00845</name>
</gene>
<dbReference type="GO" id="GO:0016787">
    <property type="term" value="F:hydrolase activity"/>
    <property type="evidence" value="ECO:0007669"/>
    <property type="project" value="UniProtKB-KW"/>
</dbReference>
<dbReference type="PROSITE" id="PS51462">
    <property type="entry name" value="NUDIX"/>
    <property type="match status" value="1"/>
</dbReference>
<comment type="cofactor">
    <cofactor evidence="1">
        <name>Mg(2+)</name>
        <dbReference type="ChEBI" id="CHEBI:18420"/>
    </cofactor>
</comment>
<dbReference type="CDD" id="cd18882">
    <property type="entry name" value="NUDIX_Hydrolase"/>
    <property type="match status" value="1"/>
</dbReference>
<dbReference type="Gene3D" id="3.90.79.10">
    <property type="entry name" value="Nucleoside Triphosphate Pyrophosphohydrolase"/>
    <property type="match status" value="1"/>
</dbReference>
<evidence type="ECO:0000256" key="2">
    <source>
        <dbReference type="ARBA" id="ARBA00022801"/>
    </source>
</evidence>
<dbReference type="PANTHER" id="PTHR43046:SF2">
    <property type="entry name" value="8-OXO-DGTP DIPHOSPHATASE-RELATED"/>
    <property type="match status" value="1"/>
</dbReference>
<protein>
    <recommendedName>
        <fullName evidence="4">Nudix hydrolase domain-containing protein</fullName>
    </recommendedName>
</protein>
<proteinExistence type="inferred from homology"/>
<dbReference type="PROSITE" id="PS00893">
    <property type="entry name" value="NUDIX_BOX"/>
    <property type="match status" value="1"/>
</dbReference>
<evidence type="ECO:0000256" key="3">
    <source>
        <dbReference type="RuleBase" id="RU003476"/>
    </source>
</evidence>